<dbReference type="Proteomes" id="UP000629468">
    <property type="component" value="Unassembled WGS sequence"/>
</dbReference>
<sequence length="488" mass="52072">MLLSLFFLASQSTSFFIHKSIIHPFTRSIHPVLPYLGIWELAYITFSRVYFSPVACLLREGFSTIDTRATTFAYRLEELYWSLVFWPMLLMAAITGFPSFASEVAAAALRFLFGIASCRSVDFRRRQLDSRKNTARRIITMAPNSGTNGGGNATPPISTTGSGPVQPTPQISLREVSPPAYTRSISTSGTDSTTSSVTTSTSTQTLLPNVFHTRARSECSTVTPTRGLSPGKPNKFAAYPSPPTISSPLPTLHSPSAVFSSTSTHQTILITLPIENGGSSSSRTGTISASVSSLSSTSFTTTTLSSNFPSPSPAPAPTPTSSANPRSSSSSTTPLSSPHSSMLKFSTPPSPLKSKSKAKRVQSRKRTPVTTCAISPLRRSPTPYPSFANPSRASASLMKLTPSTPTTPKQNSRSTVKTVVVTPTPKSKHHQQQQFGRGTRKRGSTKGSGPGNTNANAGSVSKTVSRGKTNGAINSMMENGNERCRHPV</sequence>
<proteinExistence type="predicted"/>
<keyword evidence="2" id="KW-0472">Membrane</keyword>
<feature type="compositionally biased region" description="Low complexity" evidence="1">
    <location>
        <begin position="319"/>
        <end position="347"/>
    </location>
</feature>
<feature type="transmembrane region" description="Helical" evidence="2">
    <location>
        <begin position="38"/>
        <end position="58"/>
    </location>
</feature>
<gene>
    <name evidence="3" type="ORF">Agabi119p4_10470</name>
</gene>
<keyword evidence="2" id="KW-0812">Transmembrane</keyword>
<accession>A0A8H7C323</accession>
<feature type="region of interest" description="Disordered" evidence="1">
    <location>
        <begin position="300"/>
        <end position="488"/>
    </location>
</feature>
<feature type="compositionally biased region" description="Low complexity" evidence="1">
    <location>
        <begin position="414"/>
        <end position="425"/>
    </location>
</feature>
<feature type="compositionally biased region" description="Polar residues" evidence="1">
    <location>
        <begin position="401"/>
        <end position="413"/>
    </location>
</feature>
<name>A0A8H7C323_AGABI</name>
<feature type="compositionally biased region" description="Basic residues" evidence="1">
    <location>
        <begin position="354"/>
        <end position="367"/>
    </location>
</feature>
<evidence type="ECO:0000313" key="3">
    <source>
        <dbReference type="EMBL" id="KAF7761061.1"/>
    </source>
</evidence>
<feature type="compositionally biased region" description="Low complexity" evidence="1">
    <location>
        <begin position="300"/>
        <end position="309"/>
    </location>
</feature>
<feature type="compositionally biased region" description="Polar residues" evidence="1">
    <location>
        <begin position="451"/>
        <end position="478"/>
    </location>
</feature>
<comment type="caution">
    <text evidence="3">The sequence shown here is derived from an EMBL/GenBank/DDBJ whole genome shotgun (WGS) entry which is preliminary data.</text>
</comment>
<feature type="transmembrane region" description="Helical" evidence="2">
    <location>
        <begin position="79"/>
        <end position="98"/>
    </location>
</feature>
<evidence type="ECO:0000256" key="2">
    <source>
        <dbReference type="SAM" id="Phobius"/>
    </source>
</evidence>
<feature type="compositionally biased region" description="Polar residues" evidence="1">
    <location>
        <begin position="155"/>
        <end position="171"/>
    </location>
</feature>
<dbReference type="EMBL" id="JABXXO010000014">
    <property type="protein sequence ID" value="KAF7761061.1"/>
    <property type="molecule type" value="Genomic_DNA"/>
</dbReference>
<dbReference type="AlphaFoldDB" id="A0A8H7C323"/>
<feature type="compositionally biased region" description="Low complexity" evidence="1">
    <location>
        <begin position="182"/>
        <end position="203"/>
    </location>
</feature>
<evidence type="ECO:0000256" key="1">
    <source>
        <dbReference type="SAM" id="MobiDB-lite"/>
    </source>
</evidence>
<feature type="region of interest" description="Disordered" evidence="1">
    <location>
        <begin position="216"/>
        <end position="242"/>
    </location>
</feature>
<evidence type="ECO:0000313" key="4">
    <source>
        <dbReference type="Proteomes" id="UP000629468"/>
    </source>
</evidence>
<organism evidence="3 4">
    <name type="scientific">Agaricus bisporus var. burnettii</name>
    <dbReference type="NCBI Taxonomy" id="192524"/>
    <lineage>
        <taxon>Eukaryota</taxon>
        <taxon>Fungi</taxon>
        <taxon>Dikarya</taxon>
        <taxon>Basidiomycota</taxon>
        <taxon>Agaricomycotina</taxon>
        <taxon>Agaricomycetes</taxon>
        <taxon>Agaricomycetidae</taxon>
        <taxon>Agaricales</taxon>
        <taxon>Agaricineae</taxon>
        <taxon>Agaricaceae</taxon>
        <taxon>Agaricus</taxon>
    </lineage>
</organism>
<feature type="region of interest" description="Disordered" evidence="1">
    <location>
        <begin position="141"/>
        <end position="203"/>
    </location>
</feature>
<keyword evidence="2" id="KW-1133">Transmembrane helix</keyword>
<reference evidence="3 4" key="1">
    <citation type="journal article" name="Sci. Rep.">
        <title>Telomere-to-telomere assembled and centromere annotated genomes of the two main subspecies of the button mushroom Agaricus bisporus reveal especially polymorphic chromosome ends.</title>
        <authorList>
            <person name="Sonnenberg A.S.M."/>
            <person name="Sedaghat-Telgerd N."/>
            <person name="Lavrijssen B."/>
            <person name="Ohm R.A."/>
            <person name="Hendrickx P.M."/>
            <person name="Scholtmeijer K."/>
            <person name="Baars J.J.P."/>
            <person name="van Peer A."/>
        </authorList>
    </citation>
    <scope>NUCLEOTIDE SEQUENCE [LARGE SCALE GENOMIC DNA]</scope>
    <source>
        <strain evidence="3 4">H119_p4</strain>
    </source>
</reference>
<protein>
    <submittedName>
        <fullName evidence="3">Uncharacterized protein</fullName>
    </submittedName>
</protein>